<protein>
    <submittedName>
        <fullName evidence="2">Uncharacterized protein</fullName>
    </submittedName>
</protein>
<dbReference type="EMBL" id="FOCX01000020">
    <property type="protein sequence ID" value="SEO83266.1"/>
    <property type="molecule type" value="Genomic_DNA"/>
</dbReference>
<evidence type="ECO:0000313" key="2">
    <source>
        <dbReference type="EMBL" id="SEO83266.1"/>
    </source>
</evidence>
<keyword evidence="1" id="KW-1133">Transmembrane helix</keyword>
<keyword evidence="1" id="KW-0812">Transmembrane</keyword>
<evidence type="ECO:0000256" key="1">
    <source>
        <dbReference type="SAM" id="Phobius"/>
    </source>
</evidence>
<evidence type="ECO:0000313" key="3">
    <source>
        <dbReference type="Proteomes" id="UP000198775"/>
    </source>
</evidence>
<proteinExistence type="predicted"/>
<name>A0A1H8SXR1_9EURY</name>
<keyword evidence="3" id="KW-1185">Reference proteome</keyword>
<sequence>MREHSGVLGYSYDVVRILVLLAVYVVVLSVGTLATTVVRQLHRIRAAGGRLVGRSQSRPKTSSRP</sequence>
<dbReference type="RefSeq" id="WP_092662613.1">
    <property type="nucleotide sequence ID" value="NZ_FOCX01000020.1"/>
</dbReference>
<organism evidence="2 3">
    <name type="scientific">Halorientalis persicus</name>
    <dbReference type="NCBI Taxonomy" id="1367881"/>
    <lineage>
        <taxon>Archaea</taxon>
        <taxon>Methanobacteriati</taxon>
        <taxon>Methanobacteriota</taxon>
        <taxon>Stenosarchaea group</taxon>
        <taxon>Halobacteria</taxon>
        <taxon>Halobacteriales</taxon>
        <taxon>Haloarculaceae</taxon>
        <taxon>Halorientalis</taxon>
    </lineage>
</organism>
<reference evidence="3" key="1">
    <citation type="submission" date="2016-10" db="EMBL/GenBank/DDBJ databases">
        <authorList>
            <person name="Varghese N."/>
            <person name="Submissions S."/>
        </authorList>
    </citation>
    <scope>NUCLEOTIDE SEQUENCE [LARGE SCALE GENOMIC DNA]</scope>
    <source>
        <strain evidence="3">IBRC-M 10043</strain>
    </source>
</reference>
<feature type="transmembrane region" description="Helical" evidence="1">
    <location>
        <begin position="17"/>
        <end position="38"/>
    </location>
</feature>
<dbReference type="AlphaFoldDB" id="A0A1H8SXR1"/>
<accession>A0A1H8SXR1</accession>
<keyword evidence="1" id="KW-0472">Membrane</keyword>
<dbReference type="Proteomes" id="UP000198775">
    <property type="component" value="Unassembled WGS sequence"/>
</dbReference>
<gene>
    <name evidence="2" type="ORF">SAMN05216388_102070</name>
</gene>